<reference evidence="2 4" key="1">
    <citation type="journal article" date="2023" name="Microb. Genom.">
        <title>Mesoterricola silvestris gen. nov., sp. nov., Mesoterricola sediminis sp. nov., Geothrix oryzae sp. nov., Geothrix edaphica sp. nov., Geothrix rubra sp. nov., and Geothrix limicola sp. nov., six novel members of Acidobacteriota isolated from soils.</title>
        <authorList>
            <person name="Weisberg A.J."/>
            <person name="Pearce E."/>
            <person name="Kramer C.G."/>
            <person name="Chang J.H."/>
            <person name="Clarke C.R."/>
        </authorList>
    </citation>
    <scope>NUCLEOTIDE SEQUENCE</scope>
    <source>
        <strain evidence="3 4">NB05-1H</strain>
        <strain evidence="2">NRRL_B-16521</strain>
    </source>
</reference>
<proteinExistence type="predicted"/>
<feature type="signal peptide" evidence="1">
    <location>
        <begin position="1"/>
        <end position="30"/>
    </location>
</feature>
<name>A0AAP6BGK3_9ACTN</name>
<evidence type="ECO:0000256" key="1">
    <source>
        <dbReference type="SAM" id="SignalP"/>
    </source>
</evidence>
<dbReference type="Proteomes" id="UP001282288">
    <property type="component" value="Unassembled WGS sequence"/>
</dbReference>
<evidence type="ECO:0000313" key="2">
    <source>
        <dbReference type="EMBL" id="MDX2964364.1"/>
    </source>
</evidence>
<dbReference type="PROSITE" id="PS51257">
    <property type="entry name" value="PROKAR_LIPOPROTEIN"/>
    <property type="match status" value="1"/>
</dbReference>
<comment type="caution">
    <text evidence="2">The sequence shown here is derived from an EMBL/GenBank/DDBJ whole genome shotgun (WGS) entry which is preliminary data.</text>
</comment>
<accession>A0AAP6BGK3</accession>
<gene>
    <name evidence="2" type="ORF">PV399_32305</name>
    <name evidence="3" type="ORF">PV666_44610</name>
</gene>
<dbReference type="AlphaFoldDB" id="A0AAP6BGK3"/>
<protein>
    <recommendedName>
        <fullName evidence="6">Lipoprotein</fullName>
    </recommendedName>
</protein>
<keyword evidence="1" id="KW-0732">Signal</keyword>
<feature type="chain" id="PRO_5042816208" description="Lipoprotein" evidence="1">
    <location>
        <begin position="31"/>
        <end position="227"/>
    </location>
</feature>
<sequence>MRVRVAATALGITAALLSLSACTHHTTPHAAPSKAGNQGGTVHEARALPSAVLDRRLLDQSDLGGGYLRTPQRPARHDDVTVVGCPALARLGADTATGGGLDFPRKAQTAFTYNDASSPEISEELYSADAADLSAGIGRIVDAMTGCPAYRIIAGTTPLDITAQQLTPPRVGDEQWSLLLTFSAAGRSTVVKETAIRDGSLLVVLSGSPTLVDRYLGTALAKATTAN</sequence>
<dbReference type="EMBL" id="JARAWP010000039">
    <property type="protein sequence ID" value="MDX3024899.1"/>
    <property type="molecule type" value="Genomic_DNA"/>
</dbReference>
<evidence type="ECO:0000313" key="5">
    <source>
        <dbReference type="Proteomes" id="UP001282288"/>
    </source>
</evidence>
<keyword evidence="4" id="KW-1185">Reference proteome</keyword>
<organism evidence="2 5">
    <name type="scientific">Streptomyces acidiscabies</name>
    <dbReference type="NCBI Taxonomy" id="42234"/>
    <lineage>
        <taxon>Bacteria</taxon>
        <taxon>Bacillati</taxon>
        <taxon>Actinomycetota</taxon>
        <taxon>Actinomycetes</taxon>
        <taxon>Kitasatosporales</taxon>
        <taxon>Streptomycetaceae</taxon>
        <taxon>Streptomyces</taxon>
    </lineage>
</organism>
<evidence type="ECO:0008006" key="6">
    <source>
        <dbReference type="Google" id="ProtNLM"/>
    </source>
</evidence>
<evidence type="ECO:0000313" key="3">
    <source>
        <dbReference type="EMBL" id="MDX3024899.1"/>
    </source>
</evidence>
<dbReference type="RefSeq" id="WP_010352587.1">
    <property type="nucleotide sequence ID" value="NZ_CP122369.1"/>
</dbReference>
<dbReference type="EMBL" id="JARAWC010000030">
    <property type="protein sequence ID" value="MDX2964364.1"/>
    <property type="molecule type" value="Genomic_DNA"/>
</dbReference>
<dbReference type="Proteomes" id="UP001272987">
    <property type="component" value="Unassembled WGS sequence"/>
</dbReference>
<evidence type="ECO:0000313" key="4">
    <source>
        <dbReference type="Proteomes" id="UP001272987"/>
    </source>
</evidence>
<dbReference type="GeneID" id="69812485"/>